<gene>
    <name evidence="6" type="ORF">LEP1GSC179_2370</name>
</gene>
<comment type="catalytic activity">
    <reaction evidence="2">
        <text>2 GTP = 3',3'-c-di-GMP + 2 diphosphate</text>
        <dbReference type="Rhea" id="RHEA:24898"/>
        <dbReference type="ChEBI" id="CHEBI:33019"/>
        <dbReference type="ChEBI" id="CHEBI:37565"/>
        <dbReference type="ChEBI" id="CHEBI:58805"/>
        <dbReference type="EC" id="2.7.7.65"/>
    </reaction>
</comment>
<dbReference type="Pfam" id="PF00990">
    <property type="entry name" value="GGDEF"/>
    <property type="match status" value="1"/>
</dbReference>
<dbReference type="PROSITE" id="PS50887">
    <property type="entry name" value="GGDEF"/>
    <property type="match status" value="1"/>
</dbReference>
<keyword evidence="7" id="KW-1185">Reference proteome</keyword>
<proteinExistence type="predicted"/>
<reference evidence="6" key="1">
    <citation type="submission" date="2012-10" db="EMBL/GenBank/DDBJ databases">
        <authorList>
            <person name="Harkins D.M."/>
            <person name="Durkin A.S."/>
            <person name="Brinkac L.M."/>
            <person name="Haft D.H."/>
            <person name="Selengut J.D."/>
            <person name="Sanka R."/>
            <person name="DePew J."/>
            <person name="Purushe J."/>
            <person name="Matthias M.A."/>
            <person name="Vinetz J.M."/>
            <person name="Sutton G.G."/>
            <person name="Nierman W.C."/>
            <person name="Fouts D.E."/>
        </authorList>
    </citation>
    <scope>NUCLEOTIDE SEQUENCE [LARGE SCALE GENOMIC DNA]</scope>
    <source>
        <strain evidence="6">MOR084</strain>
    </source>
</reference>
<accession>A0A0E2BFA2</accession>
<dbReference type="NCBIfam" id="TIGR00229">
    <property type="entry name" value="sensory_box"/>
    <property type="match status" value="1"/>
</dbReference>
<feature type="domain" description="PAS" evidence="4">
    <location>
        <begin position="5"/>
        <end position="75"/>
    </location>
</feature>
<dbReference type="InterPro" id="IPR029787">
    <property type="entry name" value="Nucleotide_cyclase"/>
</dbReference>
<organism evidence="6 7">
    <name type="scientific">Leptospira santarosai str. MOR084</name>
    <dbReference type="NCBI Taxonomy" id="1049984"/>
    <lineage>
        <taxon>Bacteria</taxon>
        <taxon>Pseudomonadati</taxon>
        <taxon>Spirochaetota</taxon>
        <taxon>Spirochaetia</taxon>
        <taxon>Leptospirales</taxon>
        <taxon>Leptospiraceae</taxon>
        <taxon>Leptospira</taxon>
    </lineage>
</organism>
<dbReference type="CDD" id="cd01949">
    <property type="entry name" value="GGDEF"/>
    <property type="match status" value="1"/>
</dbReference>
<dbReference type="FunFam" id="3.30.70.270:FF:000001">
    <property type="entry name" value="Diguanylate cyclase domain protein"/>
    <property type="match status" value="1"/>
</dbReference>
<dbReference type="InterPro" id="IPR035965">
    <property type="entry name" value="PAS-like_dom_sf"/>
</dbReference>
<dbReference type="GO" id="GO:0005886">
    <property type="term" value="C:plasma membrane"/>
    <property type="evidence" value="ECO:0007669"/>
    <property type="project" value="TreeGrafter"/>
</dbReference>
<feature type="region of interest" description="Disordered" evidence="3">
    <location>
        <begin position="312"/>
        <end position="334"/>
    </location>
</feature>
<dbReference type="SMART" id="SM00267">
    <property type="entry name" value="GGDEF"/>
    <property type="match status" value="1"/>
</dbReference>
<protein>
    <recommendedName>
        <fullName evidence="1">diguanylate cyclase</fullName>
        <ecNumber evidence="1">2.7.7.65</ecNumber>
    </recommendedName>
</protein>
<name>A0A0E2BFA2_9LEPT</name>
<dbReference type="NCBIfam" id="TIGR00254">
    <property type="entry name" value="GGDEF"/>
    <property type="match status" value="1"/>
</dbReference>
<dbReference type="SMART" id="SM00091">
    <property type="entry name" value="PAS"/>
    <property type="match status" value="1"/>
</dbReference>
<dbReference type="GO" id="GO:1902201">
    <property type="term" value="P:negative regulation of bacterial-type flagellum-dependent cell motility"/>
    <property type="evidence" value="ECO:0007669"/>
    <property type="project" value="TreeGrafter"/>
</dbReference>
<feature type="compositionally biased region" description="Polar residues" evidence="3">
    <location>
        <begin position="318"/>
        <end position="334"/>
    </location>
</feature>
<dbReference type="GO" id="GO:0006355">
    <property type="term" value="P:regulation of DNA-templated transcription"/>
    <property type="evidence" value="ECO:0007669"/>
    <property type="project" value="InterPro"/>
</dbReference>
<dbReference type="SUPFAM" id="SSF55073">
    <property type="entry name" value="Nucleotide cyclase"/>
    <property type="match status" value="1"/>
</dbReference>
<dbReference type="InterPro" id="IPR000014">
    <property type="entry name" value="PAS"/>
</dbReference>
<dbReference type="Gene3D" id="3.30.70.270">
    <property type="match status" value="1"/>
</dbReference>
<dbReference type="PANTHER" id="PTHR45138">
    <property type="entry name" value="REGULATORY COMPONENTS OF SENSORY TRANSDUCTION SYSTEM"/>
    <property type="match status" value="1"/>
</dbReference>
<dbReference type="Gene3D" id="3.30.450.20">
    <property type="entry name" value="PAS domain"/>
    <property type="match status" value="1"/>
</dbReference>
<dbReference type="EMBL" id="AHON02000049">
    <property type="protein sequence ID" value="EKO33611.1"/>
    <property type="molecule type" value="Genomic_DNA"/>
</dbReference>
<sequence>MTFKKEYDLEKLVNNSIDLLSIVDLKGNVLLVNPAFERTLGWKEEELLGRDPFHLLHPEDREMTLQEFKKLNQGLPTLSHQNRYICADGNYKYFTWTASPDLNSGLIYVTGKDISEMIESNRKISQLAAELKDANDKLFEQASTDPLTKLKNRRAFNEDLNRLIHLAQSQGTSLSLLMIDVDFFKDYNDKFGHPAGDKVLIEIALLLTRTLRKCDILARYGGEEFIIALPNASQTDSVEITERLIQAIREFAWEKKSITISIGISTLTFPLGGSLPIEENVCLTNLIESADRALYASKTEGRDRFTHFTEIHSPDRLNPSNKNQSQNTTTSFRF</sequence>
<evidence type="ECO:0000256" key="1">
    <source>
        <dbReference type="ARBA" id="ARBA00012528"/>
    </source>
</evidence>
<evidence type="ECO:0000313" key="6">
    <source>
        <dbReference type="EMBL" id="EKO33611.1"/>
    </source>
</evidence>
<dbReference type="CDD" id="cd00130">
    <property type="entry name" value="PAS"/>
    <property type="match status" value="1"/>
</dbReference>
<evidence type="ECO:0000256" key="2">
    <source>
        <dbReference type="ARBA" id="ARBA00034247"/>
    </source>
</evidence>
<dbReference type="GO" id="GO:0052621">
    <property type="term" value="F:diguanylate cyclase activity"/>
    <property type="evidence" value="ECO:0007669"/>
    <property type="project" value="UniProtKB-EC"/>
</dbReference>
<evidence type="ECO:0000313" key="7">
    <source>
        <dbReference type="Proteomes" id="UP000006329"/>
    </source>
</evidence>
<dbReference type="InterPro" id="IPR050469">
    <property type="entry name" value="Diguanylate_Cyclase"/>
</dbReference>
<dbReference type="Pfam" id="PF00989">
    <property type="entry name" value="PAS"/>
    <property type="match status" value="1"/>
</dbReference>
<dbReference type="InterPro" id="IPR043128">
    <property type="entry name" value="Rev_trsase/Diguanyl_cyclase"/>
</dbReference>
<dbReference type="InterPro" id="IPR013767">
    <property type="entry name" value="PAS_fold"/>
</dbReference>
<dbReference type="GO" id="GO:0043709">
    <property type="term" value="P:cell adhesion involved in single-species biofilm formation"/>
    <property type="evidence" value="ECO:0007669"/>
    <property type="project" value="TreeGrafter"/>
</dbReference>
<comment type="caution">
    <text evidence="6">The sequence shown here is derived from an EMBL/GenBank/DDBJ whole genome shotgun (WGS) entry which is preliminary data.</text>
</comment>
<feature type="domain" description="GGDEF" evidence="5">
    <location>
        <begin position="172"/>
        <end position="310"/>
    </location>
</feature>
<evidence type="ECO:0000256" key="3">
    <source>
        <dbReference type="SAM" id="MobiDB-lite"/>
    </source>
</evidence>
<dbReference type="RefSeq" id="WP_004476920.1">
    <property type="nucleotide sequence ID" value="NZ_AHON02000049.1"/>
</dbReference>
<dbReference type="InterPro" id="IPR000160">
    <property type="entry name" value="GGDEF_dom"/>
</dbReference>
<evidence type="ECO:0000259" key="4">
    <source>
        <dbReference type="PROSITE" id="PS50112"/>
    </source>
</evidence>
<dbReference type="SUPFAM" id="SSF55785">
    <property type="entry name" value="PYP-like sensor domain (PAS domain)"/>
    <property type="match status" value="1"/>
</dbReference>
<dbReference type="PROSITE" id="PS50112">
    <property type="entry name" value="PAS"/>
    <property type="match status" value="1"/>
</dbReference>
<evidence type="ECO:0000259" key="5">
    <source>
        <dbReference type="PROSITE" id="PS50887"/>
    </source>
</evidence>
<dbReference type="Proteomes" id="UP000006329">
    <property type="component" value="Unassembled WGS sequence"/>
</dbReference>
<dbReference type="AlphaFoldDB" id="A0A0E2BFA2"/>
<dbReference type="PANTHER" id="PTHR45138:SF9">
    <property type="entry name" value="DIGUANYLATE CYCLASE DGCM-RELATED"/>
    <property type="match status" value="1"/>
</dbReference>
<dbReference type="EC" id="2.7.7.65" evidence="1"/>